<comment type="caution">
    <text evidence="5">The sequence shown here is derived from an EMBL/GenBank/DDBJ whole genome shotgun (WGS) entry which is preliminary data.</text>
</comment>
<dbReference type="GO" id="GO:0003735">
    <property type="term" value="F:structural constituent of ribosome"/>
    <property type="evidence" value="ECO:0007669"/>
    <property type="project" value="InterPro"/>
</dbReference>
<evidence type="ECO:0000256" key="4">
    <source>
        <dbReference type="RuleBase" id="RU000572"/>
    </source>
</evidence>
<evidence type="ECO:0000256" key="3">
    <source>
        <dbReference type="ARBA" id="ARBA00023274"/>
    </source>
</evidence>
<dbReference type="Pfam" id="PF01294">
    <property type="entry name" value="Ribosomal_L13e"/>
    <property type="match status" value="1"/>
</dbReference>
<dbReference type="InterPro" id="IPR018256">
    <property type="entry name" value="Ribosomal_eL13_CS"/>
</dbReference>
<dbReference type="VEuPathDB" id="GiardiaDB:DHA2_14622"/>
<dbReference type="AlphaFoldDB" id="V6TL16"/>
<reference evidence="6" key="1">
    <citation type="submission" date="2012-02" db="EMBL/GenBank/DDBJ databases">
        <title>Genome sequencing of Giardia lamblia Genotypes A2 and B isolates (DH and GS) and comparative analysis with the genomes of Genotypes A1 and E (WB and Pig).</title>
        <authorList>
            <person name="Adam R."/>
            <person name="Dahlstrom E."/>
            <person name="Martens C."/>
            <person name="Bruno D."/>
            <person name="Barbian K."/>
            <person name="Porcella S.F."/>
            <person name="Nash T."/>
        </authorList>
    </citation>
    <scope>NUCLEOTIDE SEQUENCE</scope>
    <source>
        <strain evidence="6">DH</strain>
    </source>
</reference>
<evidence type="ECO:0000313" key="5">
    <source>
        <dbReference type="EMBL" id="ESU39022.1"/>
    </source>
</evidence>
<dbReference type="VEuPathDB" id="GiardiaDB:GL50581_3373"/>
<accession>V6TL16</accession>
<dbReference type="HAMAP" id="MF_00499">
    <property type="entry name" value="Ribosomal_eL13"/>
    <property type="match status" value="1"/>
</dbReference>
<dbReference type="PANTHER" id="PTHR11722">
    <property type="entry name" value="60S RIBOSOMAL PROTEIN L13"/>
    <property type="match status" value="1"/>
</dbReference>
<keyword evidence="2 4" id="KW-0689">Ribosomal protein</keyword>
<evidence type="ECO:0000313" key="6">
    <source>
        <dbReference type="Proteomes" id="UP000018320"/>
    </source>
</evidence>
<dbReference type="VEuPathDB" id="GiardiaDB:QR46_2621"/>
<dbReference type="VEuPathDB" id="GiardiaDB:GL50803_0014622"/>
<evidence type="ECO:0000256" key="2">
    <source>
        <dbReference type="ARBA" id="ARBA00022980"/>
    </source>
</evidence>
<sequence>MCFPLVEDIWVDHFYARVVCKDLAKVEARAIALIMASYASFILRLIHFNLNFVTAFCPLPRAMGRNVAFSNMRRYKCTNKGPNLIKNWFNQPARKIRRRQTRLQKAKAIFPCPLQKLRPSVTRCSQKFNLTQRIGRGFTLRELQGVGLSAGKARQIGIAVDPRRKNKSEESVARNVARLKEYLSKVTIFSKQAKPEEIQQAIQHQGVVMPVVNPKPVITTGSIAEAKKEVPENLFMYLRNARTARNRARLAKRDAEREAAAKAKGGKK</sequence>
<comment type="similarity">
    <text evidence="1 4">Belongs to the eukaryotic ribosomal protein eL13 family.</text>
</comment>
<evidence type="ECO:0000256" key="1">
    <source>
        <dbReference type="ARBA" id="ARBA00005640"/>
    </source>
</evidence>
<name>V6TL16_GIAIN</name>
<proteinExistence type="inferred from homology"/>
<dbReference type="GO" id="GO:0003723">
    <property type="term" value="F:RNA binding"/>
    <property type="evidence" value="ECO:0007669"/>
    <property type="project" value="TreeGrafter"/>
</dbReference>
<dbReference type="PROSITE" id="PS01104">
    <property type="entry name" value="RIBOSOMAL_L13E"/>
    <property type="match status" value="1"/>
</dbReference>
<dbReference type="Proteomes" id="UP000018320">
    <property type="component" value="Unassembled WGS sequence"/>
</dbReference>
<dbReference type="GO" id="GO:0006412">
    <property type="term" value="P:translation"/>
    <property type="evidence" value="ECO:0007669"/>
    <property type="project" value="InterPro"/>
</dbReference>
<organism evidence="5 6">
    <name type="scientific">Giardia intestinalis</name>
    <name type="common">Giardia lamblia</name>
    <dbReference type="NCBI Taxonomy" id="5741"/>
    <lineage>
        <taxon>Eukaryota</taxon>
        <taxon>Metamonada</taxon>
        <taxon>Diplomonadida</taxon>
        <taxon>Hexamitidae</taxon>
        <taxon>Giardiinae</taxon>
        <taxon>Giardia</taxon>
    </lineage>
</organism>
<dbReference type="PANTHER" id="PTHR11722:SF0">
    <property type="entry name" value="LARGE RIBOSOMAL SUBUNIT PROTEIN EL13"/>
    <property type="match status" value="1"/>
</dbReference>
<dbReference type="GO" id="GO:0022625">
    <property type="term" value="C:cytosolic large ribosomal subunit"/>
    <property type="evidence" value="ECO:0007669"/>
    <property type="project" value="TreeGrafter"/>
</dbReference>
<reference evidence="5 6" key="2">
    <citation type="journal article" date="2013" name="Genome Biol. Evol.">
        <title>Genome sequencing of Giardia lamblia genotypes A2 and B isolates (DH and GS) and comparative analysis with the genomes of genotypes A1 and E (WB and Pig).</title>
        <authorList>
            <person name="Adam R.D."/>
            <person name="Dahlstrom E.W."/>
            <person name="Martens C.A."/>
            <person name="Bruno D.P."/>
            <person name="Barbian K.D."/>
            <person name="Ricklefs S.M."/>
            <person name="Hernandez M.M."/>
            <person name="Narla N.P."/>
            <person name="Patel R.B."/>
            <person name="Porcella S.F."/>
            <person name="Nash T.E."/>
        </authorList>
    </citation>
    <scope>NUCLEOTIDE SEQUENCE [LARGE SCALE GENOMIC DNA]</scope>
    <source>
        <strain evidence="5 6">DH</strain>
    </source>
</reference>
<protein>
    <recommendedName>
        <fullName evidence="4">60S ribosomal protein L13</fullName>
    </recommendedName>
</protein>
<dbReference type="InterPro" id="IPR001380">
    <property type="entry name" value="Ribosomal_eL13"/>
</dbReference>
<keyword evidence="3 4" id="KW-0687">Ribonucleoprotein</keyword>
<gene>
    <name evidence="5" type="ORF">DHA2_14622</name>
</gene>
<dbReference type="EMBL" id="AHGT01000007">
    <property type="protein sequence ID" value="ESU39022.1"/>
    <property type="molecule type" value="Genomic_DNA"/>
</dbReference>